<name>A0A9P4HD69_9PLEO</name>
<comment type="caution">
    <text evidence="1">The sequence shown here is derived from an EMBL/GenBank/DDBJ whole genome shotgun (WGS) entry which is preliminary data.</text>
</comment>
<organism evidence="1 2">
    <name type="scientific">Setomelanomma holmii</name>
    <dbReference type="NCBI Taxonomy" id="210430"/>
    <lineage>
        <taxon>Eukaryota</taxon>
        <taxon>Fungi</taxon>
        <taxon>Dikarya</taxon>
        <taxon>Ascomycota</taxon>
        <taxon>Pezizomycotina</taxon>
        <taxon>Dothideomycetes</taxon>
        <taxon>Pleosporomycetidae</taxon>
        <taxon>Pleosporales</taxon>
        <taxon>Pleosporineae</taxon>
        <taxon>Phaeosphaeriaceae</taxon>
        <taxon>Setomelanomma</taxon>
    </lineage>
</organism>
<dbReference type="OrthoDB" id="5279008at2759"/>
<proteinExistence type="predicted"/>
<dbReference type="EMBL" id="ML978185">
    <property type="protein sequence ID" value="KAF2030906.1"/>
    <property type="molecule type" value="Genomic_DNA"/>
</dbReference>
<keyword evidence="2" id="KW-1185">Reference proteome</keyword>
<accession>A0A9P4HD69</accession>
<dbReference type="Proteomes" id="UP000799777">
    <property type="component" value="Unassembled WGS sequence"/>
</dbReference>
<evidence type="ECO:0000313" key="2">
    <source>
        <dbReference type="Proteomes" id="UP000799777"/>
    </source>
</evidence>
<evidence type="ECO:0000313" key="1">
    <source>
        <dbReference type="EMBL" id="KAF2030906.1"/>
    </source>
</evidence>
<sequence>MLHPVSLNTLLEIARNRHLSQFVREVTISGERIGGMISLHERENKDLMKNLQTGMENSGLDRVILTAALQALENLHTVRIDSAFFHFDRESLDAIRCGRNQIIGKHDNWSRAHDNIDQRKDRSFRVTLASIEEAELTGILGLELGVSIVDEPNYYDDYFDPNSPDWTDNFSTDVSTIQLTKNANCPGAKDLLLSLHNLEHLELEFSDQIIDFRKPRSAELSLGLGSIISS</sequence>
<protein>
    <submittedName>
        <fullName evidence="1">Uncharacterized protein</fullName>
    </submittedName>
</protein>
<gene>
    <name evidence="1" type="ORF">EK21DRAFT_111361</name>
</gene>
<reference evidence="1" key="1">
    <citation type="journal article" date="2020" name="Stud. Mycol.">
        <title>101 Dothideomycetes genomes: a test case for predicting lifestyles and emergence of pathogens.</title>
        <authorList>
            <person name="Haridas S."/>
            <person name="Albert R."/>
            <person name="Binder M."/>
            <person name="Bloem J."/>
            <person name="Labutti K."/>
            <person name="Salamov A."/>
            <person name="Andreopoulos B."/>
            <person name="Baker S."/>
            <person name="Barry K."/>
            <person name="Bills G."/>
            <person name="Bluhm B."/>
            <person name="Cannon C."/>
            <person name="Castanera R."/>
            <person name="Culley D."/>
            <person name="Daum C."/>
            <person name="Ezra D."/>
            <person name="Gonzalez J."/>
            <person name="Henrissat B."/>
            <person name="Kuo A."/>
            <person name="Liang C."/>
            <person name="Lipzen A."/>
            <person name="Lutzoni F."/>
            <person name="Magnuson J."/>
            <person name="Mondo S."/>
            <person name="Nolan M."/>
            <person name="Ohm R."/>
            <person name="Pangilinan J."/>
            <person name="Park H.-J."/>
            <person name="Ramirez L."/>
            <person name="Alfaro M."/>
            <person name="Sun H."/>
            <person name="Tritt A."/>
            <person name="Yoshinaga Y."/>
            <person name="Zwiers L.-H."/>
            <person name="Turgeon B."/>
            <person name="Goodwin S."/>
            <person name="Spatafora J."/>
            <person name="Crous P."/>
            <person name="Grigoriev I."/>
        </authorList>
    </citation>
    <scope>NUCLEOTIDE SEQUENCE</scope>
    <source>
        <strain evidence="1">CBS 110217</strain>
    </source>
</reference>
<dbReference type="AlphaFoldDB" id="A0A9P4HD69"/>